<comment type="caution">
    <text evidence="2">The sequence shown here is derived from an EMBL/GenBank/DDBJ whole genome shotgun (WGS) entry which is preliminary data.</text>
</comment>
<name>A0A815IRB0_9BILA</name>
<organism evidence="2 5">
    <name type="scientific">Adineta steineri</name>
    <dbReference type="NCBI Taxonomy" id="433720"/>
    <lineage>
        <taxon>Eukaryota</taxon>
        <taxon>Metazoa</taxon>
        <taxon>Spiralia</taxon>
        <taxon>Gnathifera</taxon>
        <taxon>Rotifera</taxon>
        <taxon>Eurotatoria</taxon>
        <taxon>Bdelloidea</taxon>
        <taxon>Adinetida</taxon>
        <taxon>Adinetidae</taxon>
        <taxon>Adineta</taxon>
    </lineage>
</organism>
<evidence type="ECO:0000313" key="2">
    <source>
        <dbReference type="EMBL" id="CAF1372105.1"/>
    </source>
</evidence>
<reference evidence="2" key="1">
    <citation type="submission" date="2021-02" db="EMBL/GenBank/DDBJ databases">
        <authorList>
            <person name="Nowell W R."/>
        </authorList>
    </citation>
    <scope>NUCLEOTIDE SEQUENCE</scope>
</reference>
<sequence>MISELTILLSVILVMCDMTEADYDCPINPGLFAHHCRSNVIESGRKFQGKRPCAGACLSIFNLVCTCLYGSA</sequence>
<evidence type="ECO:0000256" key="1">
    <source>
        <dbReference type="SAM" id="SignalP"/>
    </source>
</evidence>
<dbReference type="AlphaFoldDB" id="A0A815IRB0"/>
<dbReference type="EMBL" id="CAJNOE010003243">
    <property type="protein sequence ID" value="CAF1500732.1"/>
    <property type="molecule type" value="Genomic_DNA"/>
</dbReference>
<evidence type="ECO:0000313" key="3">
    <source>
        <dbReference type="EMBL" id="CAF1500732.1"/>
    </source>
</evidence>
<protein>
    <submittedName>
        <fullName evidence="2">Uncharacterized protein</fullName>
    </submittedName>
</protein>
<accession>A0A815IRB0</accession>
<dbReference type="EMBL" id="CAJNON010000760">
    <property type="protein sequence ID" value="CAF1372105.1"/>
    <property type="molecule type" value="Genomic_DNA"/>
</dbReference>
<dbReference type="Proteomes" id="UP000663881">
    <property type="component" value="Unassembled WGS sequence"/>
</dbReference>
<dbReference type="EMBL" id="CAJOAY010005057">
    <property type="protein sequence ID" value="CAF4093574.1"/>
    <property type="molecule type" value="Genomic_DNA"/>
</dbReference>
<dbReference type="Proteomes" id="UP000663860">
    <property type="component" value="Unassembled WGS sequence"/>
</dbReference>
<keyword evidence="1" id="KW-0732">Signal</keyword>
<evidence type="ECO:0000313" key="5">
    <source>
        <dbReference type="Proteomes" id="UP000663891"/>
    </source>
</evidence>
<proteinExistence type="predicted"/>
<evidence type="ECO:0000313" key="4">
    <source>
        <dbReference type="EMBL" id="CAF4093574.1"/>
    </source>
</evidence>
<gene>
    <name evidence="3" type="ORF">IZO911_LOCUS44989</name>
    <name evidence="4" type="ORF">OKA104_LOCUS35284</name>
    <name evidence="2" type="ORF">VCS650_LOCUS34919</name>
</gene>
<feature type="chain" id="PRO_5036227821" evidence="1">
    <location>
        <begin position="22"/>
        <end position="72"/>
    </location>
</feature>
<dbReference type="Proteomes" id="UP000663891">
    <property type="component" value="Unassembled WGS sequence"/>
</dbReference>
<feature type="signal peptide" evidence="1">
    <location>
        <begin position="1"/>
        <end position="21"/>
    </location>
</feature>